<dbReference type="SUPFAM" id="SSF54593">
    <property type="entry name" value="Glyoxalase/Bleomycin resistance protein/Dihydroxybiphenyl dioxygenase"/>
    <property type="match status" value="1"/>
</dbReference>
<proteinExistence type="predicted"/>
<dbReference type="OrthoDB" id="2453533at2"/>
<dbReference type="InterPro" id="IPR029068">
    <property type="entry name" value="Glyas_Bleomycin-R_OHBP_Dase"/>
</dbReference>
<keyword evidence="3" id="KW-1185">Reference proteome</keyword>
<dbReference type="EMBL" id="SOHM01000008">
    <property type="protein sequence ID" value="TFD93488.1"/>
    <property type="molecule type" value="Genomic_DNA"/>
</dbReference>
<feature type="domain" description="VOC" evidence="1">
    <location>
        <begin position="4"/>
        <end position="114"/>
    </location>
</feature>
<name>A0A4R9BZR3_9MICO</name>
<organism evidence="2 3">
    <name type="scientific">Cryobacterium lactosi</name>
    <dbReference type="NCBI Taxonomy" id="1259202"/>
    <lineage>
        <taxon>Bacteria</taxon>
        <taxon>Bacillati</taxon>
        <taxon>Actinomycetota</taxon>
        <taxon>Actinomycetes</taxon>
        <taxon>Micrococcales</taxon>
        <taxon>Microbacteriaceae</taxon>
        <taxon>Cryobacterium</taxon>
    </lineage>
</organism>
<protein>
    <submittedName>
        <fullName evidence="2">VOC family protein</fullName>
    </submittedName>
</protein>
<dbReference type="Pfam" id="PF00903">
    <property type="entry name" value="Glyoxalase"/>
    <property type="match status" value="1"/>
</dbReference>
<dbReference type="Gene3D" id="3.10.180.10">
    <property type="entry name" value="2,3-Dihydroxybiphenyl 1,2-Dioxygenase, domain 1"/>
    <property type="match status" value="1"/>
</dbReference>
<dbReference type="Proteomes" id="UP000298468">
    <property type="component" value="Unassembled WGS sequence"/>
</dbReference>
<dbReference type="RefSeq" id="WP_134639827.1">
    <property type="nucleotide sequence ID" value="NZ_SOHM01000008.1"/>
</dbReference>
<reference evidence="2 3" key="1">
    <citation type="submission" date="2019-03" db="EMBL/GenBank/DDBJ databases">
        <title>Genomics of glacier-inhabiting Cryobacterium strains.</title>
        <authorList>
            <person name="Liu Q."/>
            <person name="Xin Y.-H."/>
        </authorList>
    </citation>
    <scope>NUCLEOTIDE SEQUENCE [LARGE SCALE GENOMIC DNA]</scope>
    <source>
        <strain evidence="2 3">Sr59</strain>
    </source>
</reference>
<evidence type="ECO:0000313" key="3">
    <source>
        <dbReference type="Proteomes" id="UP000298468"/>
    </source>
</evidence>
<accession>A0A4R9BZR3</accession>
<dbReference type="AlphaFoldDB" id="A0A4R9BZR3"/>
<gene>
    <name evidence="2" type="ORF">E3T61_05220</name>
</gene>
<sequence length="115" mass="12417">MIVTSATIGLPVSDLQEAEKWYRRVFELTAPSVEPAPGVLEIVLGPIELQLSEEPTARSGAQLVLRLGVDDAPAEYRRFSDLGVSLGPLEHVDGAVDYFDFTDPDGNALSLYSLA</sequence>
<evidence type="ECO:0000259" key="1">
    <source>
        <dbReference type="PROSITE" id="PS51819"/>
    </source>
</evidence>
<dbReference type="InterPro" id="IPR004360">
    <property type="entry name" value="Glyas_Fos-R_dOase_dom"/>
</dbReference>
<dbReference type="InterPro" id="IPR037523">
    <property type="entry name" value="VOC_core"/>
</dbReference>
<dbReference type="PROSITE" id="PS51819">
    <property type="entry name" value="VOC"/>
    <property type="match status" value="1"/>
</dbReference>
<comment type="caution">
    <text evidence="2">The sequence shown here is derived from an EMBL/GenBank/DDBJ whole genome shotgun (WGS) entry which is preliminary data.</text>
</comment>
<evidence type="ECO:0000313" key="2">
    <source>
        <dbReference type="EMBL" id="TFD93488.1"/>
    </source>
</evidence>